<evidence type="ECO:0000313" key="2">
    <source>
        <dbReference type="EMBL" id="MBK3428802.1"/>
    </source>
</evidence>
<dbReference type="AlphaFoldDB" id="A0A8I1HZN2"/>
<name>A0A8I1HZN2_9CORY</name>
<evidence type="ECO:0000256" key="1">
    <source>
        <dbReference type="SAM" id="MobiDB-lite"/>
    </source>
</evidence>
<proteinExistence type="predicted"/>
<evidence type="ECO:0000313" key="3">
    <source>
        <dbReference type="Proteomes" id="UP000603369"/>
    </source>
</evidence>
<organism evidence="2 3">
    <name type="scientific">Corynebacterium tuberculostearicum</name>
    <dbReference type="NCBI Taxonomy" id="38304"/>
    <lineage>
        <taxon>Bacteria</taxon>
        <taxon>Bacillati</taxon>
        <taxon>Actinomycetota</taxon>
        <taxon>Actinomycetes</taxon>
        <taxon>Mycobacteriales</taxon>
        <taxon>Corynebacteriaceae</taxon>
        <taxon>Corynebacterium</taxon>
    </lineage>
</organism>
<dbReference type="Proteomes" id="UP000603369">
    <property type="component" value="Unassembled WGS sequence"/>
</dbReference>
<accession>A0A8I1HZN2</accession>
<protein>
    <submittedName>
        <fullName evidence="2">Uncharacterized protein</fullName>
    </submittedName>
</protein>
<keyword evidence="3" id="KW-1185">Reference proteome</keyword>
<sequence length="362" mass="39766">MGRFKALAAAPSSEPTKSGRAGGTATLTVVAGDIAPERVRRLTRRTVPDADRYARLRDVGIRRPVGPLRSQAIERAALVQAHTRELDEVADAKACRVLARYLYDEGLVYGVVDEERALVREAVDRWLFRDDVFNRRAQRTYRTILYAAGRALYPNQFPEPHRSRGPRRKAVAPASEPLADELYAIVPSLSGSLRQQLLVILDLTTGAGLSAGEIRRLRGTDITALELQERTVVVVAVRKKGVVSRVVPVVCPIRGHRLLTRAQEAGGGFVFPCVGQTMPRNAICHVADRLDEQGFPRFNAAALRNRWVVDLATDPAIPAAMLLKLAGIADLRILHDLDESLPDYSSADIAHALLRTKEAAEV</sequence>
<gene>
    <name evidence="2" type="ORF">JDP02_09840</name>
</gene>
<comment type="caution">
    <text evidence="2">The sequence shown here is derived from an EMBL/GenBank/DDBJ whole genome shotgun (WGS) entry which is preliminary data.</text>
</comment>
<reference evidence="2 3" key="1">
    <citation type="submission" date="2020-12" db="EMBL/GenBank/DDBJ databases">
        <title>Draft genome sequence of the commensal strain Corynebacterium tuberculostearicum MFP09/CIP 102622 isolated from human skin.</title>
        <authorList>
            <person name="Boukerb A.M."/>
            <person name="Janvier X."/>
            <person name="Feuilloley M.G.J."/>
            <person name="Groboillot A."/>
        </authorList>
    </citation>
    <scope>NUCLEOTIDE SEQUENCE [LARGE SCALE GENOMIC DNA]</scope>
    <source>
        <strain evidence="2 3">CIP 102622</strain>
    </source>
</reference>
<dbReference type="EMBL" id="JAEHFL010000015">
    <property type="protein sequence ID" value="MBK3428802.1"/>
    <property type="molecule type" value="Genomic_DNA"/>
</dbReference>
<feature type="region of interest" description="Disordered" evidence="1">
    <location>
        <begin position="1"/>
        <end position="23"/>
    </location>
</feature>